<dbReference type="InterPro" id="IPR011032">
    <property type="entry name" value="GroES-like_sf"/>
</dbReference>
<proteinExistence type="predicted"/>
<keyword evidence="2" id="KW-1185">Reference proteome</keyword>
<evidence type="ECO:0000313" key="1">
    <source>
        <dbReference type="EMBL" id="RKP32920.1"/>
    </source>
</evidence>
<name>A0A4P9ZL55_9ASCO</name>
<dbReference type="Gene3D" id="3.90.180.10">
    <property type="entry name" value="Medium-chain alcohol dehydrogenases, catalytic domain"/>
    <property type="match status" value="1"/>
</dbReference>
<dbReference type="AlphaFoldDB" id="A0A4P9ZL55"/>
<dbReference type="SUPFAM" id="SSF50129">
    <property type="entry name" value="GroES-like"/>
    <property type="match status" value="1"/>
</dbReference>
<evidence type="ECO:0000313" key="2">
    <source>
        <dbReference type="Proteomes" id="UP000268321"/>
    </source>
</evidence>
<gene>
    <name evidence="1" type="ORF">METBISCDRAFT_21181</name>
</gene>
<sequence length="126" mass="14234">MSIPKFHKVSLVTEYTEIEAHQVTGPYDVIIKNHYAGVNFIEAYFRNGIHPAEFPFVLGREATNLVEASFAQFTKIQEDTVSVKKLAANTSDRELKLWTASLLQFITGITLVHEAYEVNANDYVLV</sequence>
<dbReference type="OrthoDB" id="48317at2759"/>
<organism evidence="1 2">
    <name type="scientific">Metschnikowia bicuspidata</name>
    <dbReference type="NCBI Taxonomy" id="27322"/>
    <lineage>
        <taxon>Eukaryota</taxon>
        <taxon>Fungi</taxon>
        <taxon>Dikarya</taxon>
        <taxon>Ascomycota</taxon>
        <taxon>Saccharomycotina</taxon>
        <taxon>Pichiomycetes</taxon>
        <taxon>Metschnikowiaceae</taxon>
        <taxon>Metschnikowia</taxon>
    </lineage>
</organism>
<accession>A0A4P9ZL55</accession>
<dbReference type="EMBL" id="ML004429">
    <property type="protein sequence ID" value="RKP32920.1"/>
    <property type="molecule type" value="Genomic_DNA"/>
</dbReference>
<protein>
    <submittedName>
        <fullName evidence="1">Uncharacterized protein</fullName>
    </submittedName>
</protein>
<dbReference type="Proteomes" id="UP000268321">
    <property type="component" value="Unassembled WGS sequence"/>
</dbReference>
<reference evidence="2" key="1">
    <citation type="journal article" date="2018" name="Nat. Microbiol.">
        <title>Leveraging single-cell genomics to expand the fungal tree of life.</title>
        <authorList>
            <person name="Ahrendt S.R."/>
            <person name="Quandt C.A."/>
            <person name="Ciobanu D."/>
            <person name="Clum A."/>
            <person name="Salamov A."/>
            <person name="Andreopoulos B."/>
            <person name="Cheng J.F."/>
            <person name="Woyke T."/>
            <person name="Pelin A."/>
            <person name="Henrissat B."/>
            <person name="Reynolds N.K."/>
            <person name="Benny G.L."/>
            <person name="Smith M.E."/>
            <person name="James T.Y."/>
            <person name="Grigoriev I.V."/>
        </authorList>
    </citation>
    <scope>NUCLEOTIDE SEQUENCE [LARGE SCALE GENOMIC DNA]</scope>
    <source>
        <strain evidence="2">Baker2002</strain>
    </source>
</reference>